<dbReference type="SUPFAM" id="SSF56300">
    <property type="entry name" value="Metallo-dependent phosphatases"/>
    <property type="match status" value="1"/>
</dbReference>
<proteinExistence type="predicted"/>
<evidence type="ECO:0000313" key="2">
    <source>
        <dbReference type="EMBL" id="ADH63570.1"/>
    </source>
</evidence>
<name>D7BFL7_ALLS1</name>
<evidence type="ECO:0000259" key="1">
    <source>
        <dbReference type="Pfam" id="PF00149"/>
    </source>
</evidence>
<keyword evidence="3" id="KW-1185">Reference proteome</keyword>
<dbReference type="OrthoDB" id="8610138at2"/>
<dbReference type="InterPro" id="IPR051158">
    <property type="entry name" value="Metallophosphoesterase_sf"/>
</dbReference>
<dbReference type="PIRSF" id="PIRSF033094">
    <property type="entry name" value="Pesterase_CT488"/>
    <property type="match status" value="1"/>
</dbReference>
<reference evidence="2 3" key="1">
    <citation type="journal article" date="2010" name="Stand. Genomic Sci.">
        <title>Complete genome sequence of Meiothermus silvanus type strain (VI-R2).</title>
        <authorList>
            <person name="Sikorski J."/>
            <person name="Tindall B.J."/>
            <person name="Lowry S."/>
            <person name="Lucas S."/>
            <person name="Nolan M."/>
            <person name="Copeland A."/>
            <person name="Glavina Del Rio T."/>
            <person name="Tice H."/>
            <person name="Cheng J.F."/>
            <person name="Han C."/>
            <person name="Pitluck S."/>
            <person name="Liolios K."/>
            <person name="Ivanova N."/>
            <person name="Mavromatis K."/>
            <person name="Mikhailova N."/>
            <person name="Pati A."/>
            <person name="Goodwin L."/>
            <person name="Chen A."/>
            <person name="Palaniappan K."/>
            <person name="Land M."/>
            <person name="Hauser L."/>
            <person name="Chang Y.J."/>
            <person name="Jeffries C.D."/>
            <person name="Rohde M."/>
            <person name="Goker M."/>
            <person name="Woyke T."/>
            <person name="Bristow J."/>
            <person name="Eisen J.A."/>
            <person name="Markowitz V."/>
            <person name="Hugenholtz P."/>
            <person name="Kyrpides N.C."/>
            <person name="Klenk H.P."/>
            <person name="Lapidus A."/>
        </authorList>
    </citation>
    <scope>NUCLEOTIDE SEQUENCE [LARGE SCALE GENOMIC DNA]</scope>
    <source>
        <strain evidence="3">ATCC 700542 / DSM 9946 / VI-R2</strain>
    </source>
</reference>
<dbReference type="InterPro" id="IPR004843">
    <property type="entry name" value="Calcineurin-like_PHP"/>
</dbReference>
<dbReference type="PANTHER" id="PTHR31302:SF22">
    <property type="entry name" value="PHOSPHOESTERASE"/>
    <property type="match status" value="1"/>
</dbReference>
<dbReference type="Proteomes" id="UP000001916">
    <property type="component" value="Chromosome"/>
</dbReference>
<evidence type="ECO:0000313" key="3">
    <source>
        <dbReference type="Proteomes" id="UP000001916"/>
    </source>
</evidence>
<feature type="domain" description="Calcineurin-like phosphoesterase" evidence="1">
    <location>
        <begin position="1"/>
        <end position="197"/>
    </location>
</feature>
<organism evidence="2 3">
    <name type="scientific">Allomeiothermus silvanus (strain ATCC 700542 / DSM 9946 / NBRC 106475 / NCIMB 13440 / VI-R2)</name>
    <name type="common">Thermus silvanus</name>
    <dbReference type="NCBI Taxonomy" id="526227"/>
    <lineage>
        <taxon>Bacteria</taxon>
        <taxon>Thermotogati</taxon>
        <taxon>Deinococcota</taxon>
        <taxon>Deinococci</taxon>
        <taxon>Thermales</taxon>
        <taxon>Thermaceae</taxon>
        <taxon>Allomeiothermus</taxon>
    </lineage>
</organism>
<dbReference type="AlphaFoldDB" id="D7BFL7"/>
<dbReference type="PANTHER" id="PTHR31302">
    <property type="entry name" value="TRANSMEMBRANE PROTEIN WITH METALLOPHOSPHOESTERASE DOMAIN-RELATED"/>
    <property type="match status" value="1"/>
</dbReference>
<dbReference type="InterPro" id="IPR029052">
    <property type="entry name" value="Metallo-depent_PP-like"/>
</dbReference>
<dbReference type="InterPro" id="IPR014578">
    <property type="entry name" value="Pesterase_CT488"/>
</dbReference>
<protein>
    <submittedName>
        <fullName evidence="2">Metallophosphoesterase</fullName>
    </submittedName>
</protein>
<accession>D7BFL7</accession>
<dbReference type="EMBL" id="CP002042">
    <property type="protein sequence ID" value="ADH63570.1"/>
    <property type="molecule type" value="Genomic_DNA"/>
</dbReference>
<dbReference type="RefSeq" id="WP_013158132.1">
    <property type="nucleotide sequence ID" value="NC_014212.1"/>
</dbReference>
<dbReference type="STRING" id="526227.Mesil_1687"/>
<dbReference type="GO" id="GO:0016787">
    <property type="term" value="F:hydrolase activity"/>
    <property type="evidence" value="ECO:0007669"/>
    <property type="project" value="InterPro"/>
</dbReference>
<dbReference type="Gene3D" id="3.60.21.10">
    <property type="match status" value="1"/>
</dbReference>
<dbReference type="eggNOG" id="COG1768">
    <property type="taxonomic scope" value="Bacteria"/>
</dbReference>
<dbReference type="KEGG" id="msv:Mesil_1687"/>
<dbReference type="Pfam" id="PF00149">
    <property type="entry name" value="Metallophos"/>
    <property type="match status" value="1"/>
</dbReference>
<sequence length="239" mass="26997">MRVFAIADPHLSRAFPKPMDIFGGNWEGHPEAFFSGWREMVGPEDLVIIAGDISWAMRLEDALLDLQDIAKLPGTKVLLRGNHDYWWGSIGRVRSALPNSMYALQNDSLVIGDVAIAGTRGWDVPGSRELTPEDAKIYRREVERLRLSLESLKGKPYRYLVLALHYPPFGPGGEKSAFTDLIEQYRPDAVLYGHLHGADGRRLPQDWKGIPLHFVAADYLQFKPKLIFDTSLRNDSPEE</sequence>
<gene>
    <name evidence="2" type="ordered locus">Mesil_1687</name>
</gene>
<dbReference type="HOGENOM" id="CLU_1183887_0_0_0"/>